<dbReference type="Pfam" id="PF01485">
    <property type="entry name" value="IBR"/>
    <property type="match status" value="1"/>
</dbReference>
<dbReference type="Gene3D" id="3.30.40.10">
    <property type="entry name" value="Zinc/RING finger domain, C3HC4 (zinc finger)"/>
    <property type="match status" value="1"/>
</dbReference>
<accession>A0A0D2BHS3</accession>
<feature type="compositionally biased region" description="Acidic residues" evidence="10">
    <location>
        <begin position="529"/>
        <end position="540"/>
    </location>
</feature>
<comment type="catalytic activity">
    <reaction evidence="1">
        <text>[E2 ubiquitin-conjugating enzyme]-S-ubiquitinyl-L-cysteine + [acceptor protein]-L-lysine = [E2 ubiquitin-conjugating enzyme]-L-cysteine + [acceptor protein]-N(6)-ubiquitinyl-L-lysine.</text>
        <dbReference type="EC" id="2.3.2.31"/>
    </reaction>
</comment>
<dbReference type="PROSITE" id="PS51873">
    <property type="entry name" value="TRIAD"/>
    <property type="match status" value="1"/>
</dbReference>
<dbReference type="HOGENOM" id="CLU_021364_3_0_1"/>
<feature type="compositionally biased region" description="Low complexity" evidence="10">
    <location>
        <begin position="59"/>
        <end position="70"/>
    </location>
</feature>
<keyword evidence="5" id="KW-0479">Metal-binding</keyword>
<comment type="pathway">
    <text evidence="2">Protein modification; protein ubiquitination.</text>
</comment>
<dbReference type="Pfam" id="PF05773">
    <property type="entry name" value="RWD"/>
    <property type="match status" value="1"/>
</dbReference>
<feature type="region of interest" description="Disordered" evidence="10">
    <location>
        <begin position="59"/>
        <end position="94"/>
    </location>
</feature>
<feature type="compositionally biased region" description="Acidic residues" evidence="10">
    <location>
        <begin position="503"/>
        <end position="515"/>
    </location>
</feature>
<evidence type="ECO:0000313" key="13">
    <source>
        <dbReference type="EMBL" id="KIW18180.1"/>
    </source>
</evidence>
<name>A0A0D2BHS3_9EURO</name>
<dbReference type="SUPFAM" id="SSF57850">
    <property type="entry name" value="RING/U-box"/>
    <property type="match status" value="2"/>
</dbReference>
<dbReference type="GO" id="GO:0008270">
    <property type="term" value="F:zinc ion binding"/>
    <property type="evidence" value="ECO:0007669"/>
    <property type="project" value="UniProtKB-KW"/>
</dbReference>
<keyword evidence="6" id="KW-0677">Repeat</keyword>
<sequence>MEDDPGAADDERTIELSSIAAIFPELVIDPSNPYAATLELGVTPIQPLRIYFKPAETGAPPALLTPPTSSDQDEGDFPPKTPGPQPPPLDAHELSHLPPLSLRISLPEGYPEETPPTVSISVSPPWLPRVMLQKLRDDCSRLWEELGKDQSVYTYIDHVQQEAENAFGLAGAIDFQIPAELKLALLDFDLQAKRQQFERGTFDCGICLEPKKGSHCHKMLLCGDVFCIPCLQDFYKSCITEGDVDSVKCLSPTCGKGENQMVGMNGQPLKRRKHDRTLNPNELLQIPIEQELVQRYVRLKRKKRLEADPDTIYCPRQWCQGAARSKKHPKPVDPINGVDDSVSESEEEARPQKGKKKRKHDLEELPMSERLSVCEDCNYAFCCVCRKGWHGELARCSPRRQKELDEEEAASLAYMQKYSTPCPTCNAPCQKTMGCNHMICFRCKSHFCYLCSAYLMPENPYTHFNDLKSSCYMRLWVLEAGDGEGVDIQAFHHPEMADWHEEVDSDTESEDDLPPEDFRAFRGERPFTDELDSSDDEEPAPDQRRNRNVIEIVNFARPGGENAQRIALPDRPRPAERPPPAAPIPQRGMPRRRGRGHQNRRPRGMENGRGQAGGVGQGRQPAAQPRRVDQAQAPVEVEAIVANNDVAQEDGEAPILPHAAPGQGNHPGGMLAAGPGRAMGLERFLQLALQDQEDEWDSDELDEDLDELVLAGPRRNQARNQWW</sequence>
<protein>
    <recommendedName>
        <fullName evidence="3">RBR-type E3 ubiquitin transferase</fullName>
        <ecNumber evidence="3">2.3.2.31</ecNumber>
    </recommendedName>
</protein>
<evidence type="ECO:0000256" key="9">
    <source>
        <dbReference type="ARBA" id="ARBA00022833"/>
    </source>
</evidence>
<dbReference type="GO" id="GO:0061630">
    <property type="term" value="F:ubiquitin protein ligase activity"/>
    <property type="evidence" value="ECO:0007669"/>
    <property type="project" value="UniProtKB-EC"/>
</dbReference>
<feature type="domain" description="RING-type" evidence="12">
    <location>
        <begin position="200"/>
        <end position="475"/>
    </location>
</feature>
<dbReference type="InterPro" id="IPR013083">
    <property type="entry name" value="Znf_RING/FYVE/PHD"/>
</dbReference>
<evidence type="ECO:0000259" key="12">
    <source>
        <dbReference type="PROSITE" id="PS51873"/>
    </source>
</evidence>
<dbReference type="SMART" id="SM00647">
    <property type="entry name" value="IBR"/>
    <property type="match status" value="2"/>
</dbReference>
<dbReference type="CDD" id="cd20354">
    <property type="entry name" value="Rcat_RBR_RNF14"/>
    <property type="match status" value="1"/>
</dbReference>
<feature type="domain" description="RWD" evidence="11">
    <location>
        <begin position="14"/>
        <end position="166"/>
    </location>
</feature>
<keyword evidence="9" id="KW-0862">Zinc</keyword>
<gene>
    <name evidence="13" type="ORF">PV08_02468</name>
</gene>
<evidence type="ECO:0000256" key="2">
    <source>
        <dbReference type="ARBA" id="ARBA00004906"/>
    </source>
</evidence>
<keyword evidence="7" id="KW-0863">Zinc-finger</keyword>
<dbReference type="InterPro" id="IPR031127">
    <property type="entry name" value="E3_UB_ligase_RBR"/>
</dbReference>
<dbReference type="STRING" id="91928.A0A0D2BHS3"/>
<evidence type="ECO:0000256" key="8">
    <source>
        <dbReference type="ARBA" id="ARBA00022786"/>
    </source>
</evidence>
<dbReference type="SUPFAM" id="SSF54495">
    <property type="entry name" value="UBC-like"/>
    <property type="match status" value="1"/>
</dbReference>
<evidence type="ECO:0000256" key="4">
    <source>
        <dbReference type="ARBA" id="ARBA00022679"/>
    </source>
</evidence>
<dbReference type="InterPro" id="IPR016135">
    <property type="entry name" value="UBQ-conjugating_enzyme/RWD"/>
</dbReference>
<dbReference type="FunFam" id="3.30.40.10:FF:000416">
    <property type="entry name" value="RBR-type E3 ubiquitin transferase"/>
    <property type="match status" value="1"/>
</dbReference>
<feature type="compositionally biased region" description="Basic residues" evidence="10">
    <location>
        <begin position="589"/>
        <end position="602"/>
    </location>
</feature>
<proteinExistence type="predicted"/>
<dbReference type="Proteomes" id="UP000053328">
    <property type="component" value="Unassembled WGS sequence"/>
</dbReference>
<feature type="region of interest" description="Disordered" evidence="10">
    <location>
        <begin position="325"/>
        <end position="361"/>
    </location>
</feature>
<dbReference type="PANTHER" id="PTHR11685">
    <property type="entry name" value="RBR FAMILY RING FINGER AND IBR DOMAIN-CONTAINING"/>
    <property type="match status" value="1"/>
</dbReference>
<keyword evidence="4" id="KW-0808">Transferase</keyword>
<evidence type="ECO:0000256" key="5">
    <source>
        <dbReference type="ARBA" id="ARBA00022723"/>
    </source>
</evidence>
<dbReference type="GeneID" id="27329551"/>
<evidence type="ECO:0000256" key="3">
    <source>
        <dbReference type="ARBA" id="ARBA00012251"/>
    </source>
</evidence>
<evidence type="ECO:0000256" key="10">
    <source>
        <dbReference type="SAM" id="MobiDB-lite"/>
    </source>
</evidence>
<dbReference type="OrthoDB" id="1431934at2759"/>
<evidence type="ECO:0000259" key="11">
    <source>
        <dbReference type="PROSITE" id="PS50908"/>
    </source>
</evidence>
<dbReference type="CDD" id="cd23820">
    <property type="entry name" value="RWD_RNF14"/>
    <property type="match status" value="1"/>
</dbReference>
<feature type="compositionally biased region" description="Basic and acidic residues" evidence="10">
    <location>
        <begin position="516"/>
        <end position="528"/>
    </location>
</feature>
<dbReference type="EC" id="2.3.2.31" evidence="3"/>
<organism evidence="13 14">
    <name type="scientific">Exophiala spinifera</name>
    <dbReference type="NCBI Taxonomy" id="91928"/>
    <lineage>
        <taxon>Eukaryota</taxon>
        <taxon>Fungi</taxon>
        <taxon>Dikarya</taxon>
        <taxon>Ascomycota</taxon>
        <taxon>Pezizomycotina</taxon>
        <taxon>Eurotiomycetes</taxon>
        <taxon>Chaetothyriomycetidae</taxon>
        <taxon>Chaetothyriales</taxon>
        <taxon>Herpotrichiellaceae</taxon>
        <taxon>Exophiala</taxon>
    </lineage>
</organism>
<feature type="region of interest" description="Disordered" evidence="10">
    <location>
        <begin position="499"/>
        <end position="631"/>
    </location>
</feature>
<dbReference type="RefSeq" id="XP_016238396.1">
    <property type="nucleotide sequence ID" value="XM_016376826.1"/>
</dbReference>
<dbReference type="InterPro" id="IPR002867">
    <property type="entry name" value="IBR_dom"/>
</dbReference>
<dbReference type="GO" id="GO:0016567">
    <property type="term" value="P:protein ubiquitination"/>
    <property type="evidence" value="ECO:0007669"/>
    <property type="project" value="InterPro"/>
</dbReference>
<dbReference type="AlphaFoldDB" id="A0A0D2BHS3"/>
<dbReference type="Gene3D" id="1.20.120.1750">
    <property type="match status" value="1"/>
</dbReference>
<dbReference type="InterPro" id="IPR047548">
    <property type="entry name" value="Rcat_RBR_RNF14"/>
</dbReference>
<keyword evidence="8" id="KW-0833">Ubl conjugation pathway</keyword>
<dbReference type="Gene3D" id="3.10.110.10">
    <property type="entry name" value="Ubiquitin Conjugating Enzyme"/>
    <property type="match status" value="1"/>
</dbReference>
<reference evidence="13 14" key="1">
    <citation type="submission" date="2015-01" db="EMBL/GenBank/DDBJ databases">
        <title>The Genome Sequence of Exophiala spinifera CBS89968.</title>
        <authorList>
            <consortium name="The Broad Institute Genomics Platform"/>
            <person name="Cuomo C."/>
            <person name="de Hoog S."/>
            <person name="Gorbushina A."/>
            <person name="Stielow B."/>
            <person name="Teixiera M."/>
            <person name="Abouelleil A."/>
            <person name="Chapman S.B."/>
            <person name="Priest M."/>
            <person name="Young S.K."/>
            <person name="Wortman J."/>
            <person name="Nusbaum C."/>
            <person name="Birren B."/>
        </authorList>
    </citation>
    <scope>NUCLEOTIDE SEQUENCE [LARGE SCALE GENOMIC DNA]</scope>
    <source>
        <strain evidence="13 14">CBS 89968</strain>
    </source>
</reference>
<dbReference type="VEuPathDB" id="FungiDB:PV08_02468"/>
<evidence type="ECO:0000256" key="1">
    <source>
        <dbReference type="ARBA" id="ARBA00001798"/>
    </source>
</evidence>
<feature type="compositionally biased region" description="Pro residues" evidence="10">
    <location>
        <begin position="79"/>
        <end position="89"/>
    </location>
</feature>
<dbReference type="InterPro" id="IPR006575">
    <property type="entry name" value="RWD_dom"/>
</dbReference>
<dbReference type="InterPro" id="IPR044066">
    <property type="entry name" value="TRIAD_supradom"/>
</dbReference>
<keyword evidence="14" id="KW-1185">Reference proteome</keyword>
<dbReference type="EMBL" id="KN847493">
    <property type="protein sequence ID" value="KIW18180.1"/>
    <property type="molecule type" value="Genomic_DNA"/>
</dbReference>
<evidence type="ECO:0000313" key="14">
    <source>
        <dbReference type="Proteomes" id="UP000053328"/>
    </source>
</evidence>
<evidence type="ECO:0000256" key="7">
    <source>
        <dbReference type="ARBA" id="ARBA00022771"/>
    </source>
</evidence>
<dbReference type="CDD" id="cd23134">
    <property type="entry name" value="RING-HC_ITT1-like"/>
    <property type="match status" value="1"/>
</dbReference>
<evidence type="ECO:0000256" key="6">
    <source>
        <dbReference type="ARBA" id="ARBA00022737"/>
    </source>
</evidence>
<dbReference type="PROSITE" id="PS50908">
    <property type="entry name" value="RWD"/>
    <property type="match status" value="1"/>
</dbReference>